<accession>A0ABQ9EGX1</accession>
<evidence type="ECO:0000313" key="2">
    <source>
        <dbReference type="Proteomes" id="UP001217089"/>
    </source>
</evidence>
<comment type="caution">
    <text evidence="1">The sequence shown here is derived from an EMBL/GenBank/DDBJ whole genome shotgun (WGS) entry which is preliminary data.</text>
</comment>
<dbReference type="Proteomes" id="UP001217089">
    <property type="component" value="Unassembled WGS sequence"/>
</dbReference>
<proteinExistence type="predicted"/>
<name>A0ABQ9EGX1_TEGGR</name>
<evidence type="ECO:0000313" key="1">
    <source>
        <dbReference type="EMBL" id="KAJ8304539.1"/>
    </source>
</evidence>
<protein>
    <submittedName>
        <fullName evidence="1">Uncharacterized protein</fullName>
    </submittedName>
</protein>
<organism evidence="1 2">
    <name type="scientific">Tegillarca granosa</name>
    <name type="common">Malaysian cockle</name>
    <name type="synonym">Anadara granosa</name>
    <dbReference type="NCBI Taxonomy" id="220873"/>
    <lineage>
        <taxon>Eukaryota</taxon>
        <taxon>Metazoa</taxon>
        <taxon>Spiralia</taxon>
        <taxon>Lophotrochozoa</taxon>
        <taxon>Mollusca</taxon>
        <taxon>Bivalvia</taxon>
        <taxon>Autobranchia</taxon>
        <taxon>Pteriomorphia</taxon>
        <taxon>Arcoida</taxon>
        <taxon>Arcoidea</taxon>
        <taxon>Arcidae</taxon>
        <taxon>Tegillarca</taxon>
    </lineage>
</organism>
<dbReference type="EMBL" id="JARBDR010000903">
    <property type="protein sequence ID" value="KAJ8304539.1"/>
    <property type="molecule type" value="Genomic_DNA"/>
</dbReference>
<sequence>MQYVDLKHSKLQVKDKIRKADGTNLVATEYVGTVNLFMSSLFSQSKSVTSTTNHYPYKARIQSMLCYGSEAKKSQLLGQIWADDPNGTLNVNDVQTGANTGLYERSEYFAKSKLVDMEEQIFHDLFNLDRYISNQVAIGEKLY</sequence>
<gene>
    <name evidence="1" type="ORF">KUTeg_018122</name>
</gene>
<keyword evidence="2" id="KW-1185">Reference proteome</keyword>
<reference evidence="1 2" key="1">
    <citation type="submission" date="2022-12" db="EMBL/GenBank/DDBJ databases">
        <title>Chromosome-level genome of Tegillarca granosa.</title>
        <authorList>
            <person name="Kim J."/>
        </authorList>
    </citation>
    <scope>NUCLEOTIDE SEQUENCE [LARGE SCALE GENOMIC DNA]</scope>
    <source>
        <strain evidence="1">Teg-2019</strain>
        <tissue evidence="1">Adductor muscle</tissue>
    </source>
</reference>